<feature type="transmembrane region" description="Helical" evidence="6">
    <location>
        <begin position="183"/>
        <end position="201"/>
    </location>
</feature>
<feature type="transmembrane region" description="Helical" evidence="6">
    <location>
        <begin position="156"/>
        <end position="177"/>
    </location>
</feature>
<keyword evidence="9" id="KW-1185">Reference proteome</keyword>
<feature type="transmembrane region" description="Helical" evidence="6">
    <location>
        <begin position="393"/>
        <end position="413"/>
    </location>
</feature>
<dbReference type="Pfam" id="PF00083">
    <property type="entry name" value="Sugar_tr"/>
    <property type="match status" value="1"/>
</dbReference>
<evidence type="ECO:0000313" key="8">
    <source>
        <dbReference type="EMBL" id="EEF34573.1"/>
    </source>
</evidence>
<organism evidence="8 9">
    <name type="scientific">Ricinus communis</name>
    <name type="common">Castor bean</name>
    <dbReference type="NCBI Taxonomy" id="3988"/>
    <lineage>
        <taxon>Eukaryota</taxon>
        <taxon>Viridiplantae</taxon>
        <taxon>Streptophyta</taxon>
        <taxon>Embryophyta</taxon>
        <taxon>Tracheophyta</taxon>
        <taxon>Spermatophyta</taxon>
        <taxon>Magnoliopsida</taxon>
        <taxon>eudicotyledons</taxon>
        <taxon>Gunneridae</taxon>
        <taxon>Pentapetalae</taxon>
        <taxon>rosids</taxon>
        <taxon>fabids</taxon>
        <taxon>Malpighiales</taxon>
        <taxon>Euphorbiaceae</taxon>
        <taxon>Acalyphoideae</taxon>
        <taxon>Acalypheae</taxon>
        <taxon>Ricinus</taxon>
    </lineage>
</organism>
<dbReference type="InterPro" id="IPR005828">
    <property type="entry name" value="MFS_sugar_transport-like"/>
</dbReference>
<evidence type="ECO:0000256" key="2">
    <source>
        <dbReference type="ARBA" id="ARBA00022448"/>
    </source>
</evidence>
<keyword evidence="8" id="KW-0762">Sugar transport</keyword>
<keyword evidence="5 6" id="KW-0472">Membrane</keyword>
<feature type="transmembrane region" description="Helical" evidence="6">
    <location>
        <begin position="291"/>
        <end position="310"/>
    </location>
</feature>
<protein>
    <submittedName>
        <fullName evidence="8">Sugar transporter, putative</fullName>
    </submittedName>
</protein>
<keyword evidence="4 6" id="KW-1133">Transmembrane helix</keyword>
<keyword evidence="3 6" id="KW-0812">Transmembrane</keyword>
<dbReference type="Proteomes" id="UP000008311">
    <property type="component" value="Unassembled WGS sequence"/>
</dbReference>
<dbReference type="SUPFAM" id="SSF103473">
    <property type="entry name" value="MFS general substrate transporter"/>
    <property type="match status" value="1"/>
</dbReference>
<evidence type="ECO:0000256" key="6">
    <source>
        <dbReference type="SAM" id="Phobius"/>
    </source>
</evidence>
<feature type="transmembrane region" description="Helical" evidence="6">
    <location>
        <begin position="336"/>
        <end position="356"/>
    </location>
</feature>
<evidence type="ECO:0000256" key="1">
    <source>
        <dbReference type="ARBA" id="ARBA00004141"/>
    </source>
</evidence>
<keyword evidence="2" id="KW-0813">Transport</keyword>
<evidence type="ECO:0000256" key="3">
    <source>
        <dbReference type="ARBA" id="ARBA00022692"/>
    </source>
</evidence>
<comment type="subcellular location">
    <subcellularLocation>
        <location evidence="1">Membrane</location>
        <topology evidence="1">Multi-pass membrane protein</topology>
    </subcellularLocation>
</comment>
<name>B9SPA2_RICCO</name>
<feature type="domain" description="Major facilitator superfamily (MFS) profile" evidence="7">
    <location>
        <begin position="32"/>
        <end position="478"/>
    </location>
</feature>
<proteinExistence type="predicted"/>
<evidence type="ECO:0000259" key="7">
    <source>
        <dbReference type="PROSITE" id="PS50850"/>
    </source>
</evidence>
<evidence type="ECO:0000256" key="4">
    <source>
        <dbReference type="ARBA" id="ARBA00022989"/>
    </source>
</evidence>
<feature type="transmembrane region" description="Helical" evidence="6">
    <location>
        <begin position="119"/>
        <end position="144"/>
    </location>
</feature>
<dbReference type="PANTHER" id="PTHR23511">
    <property type="entry name" value="SYNAPTIC VESICLE GLYCOPROTEIN 2"/>
    <property type="match status" value="1"/>
</dbReference>
<dbReference type="AlphaFoldDB" id="B9SPA2"/>
<dbReference type="InterPro" id="IPR020846">
    <property type="entry name" value="MFS_dom"/>
</dbReference>
<feature type="transmembrane region" description="Helical" evidence="6">
    <location>
        <begin position="425"/>
        <end position="448"/>
    </location>
</feature>
<evidence type="ECO:0000313" key="9">
    <source>
        <dbReference type="Proteomes" id="UP000008311"/>
    </source>
</evidence>
<feature type="transmembrane region" description="Helical" evidence="6">
    <location>
        <begin position="69"/>
        <end position="89"/>
    </location>
</feature>
<accession>B9SPA2</accession>
<feature type="transmembrane region" description="Helical" evidence="6">
    <location>
        <begin position="454"/>
        <end position="473"/>
    </location>
</feature>
<dbReference type="PROSITE" id="PS50850">
    <property type="entry name" value="MFS"/>
    <property type="match status" value="1"/>
</dbReference>
<evidence type="ECO:0000256" key="5">
    <source>
        <dbReference type="ARBA" id="ARBA00023136"/>
    </source>
</evidence>
<reference evidence="9" key="1">
    <citation type="journal article" date="2010" name="Nat. Biotechnol.">
        <title>Draft genome sequence of the oilseed species Ricinus communis.</title>
        <authorList>
            <person name="Chan A.P."/>
            <person name="Crabtree J."/>
            <person name="Zhao Q."/>
            <person name="Lorenzi H."/>
            <person name="Orvis J."/>
            <person name="Puiu D."/>
            <person name="Melake-Berhan A."/>
            <person name="Jones K.M."/>
            <person name="Redman J."/>
            <person name="Chen G."/>
            <person name="Cahoon E.B."/>
            <person name="Gedil M."/>
            <person name="Stanke M."/>
            <person name="Haas B.J."/>
            <person name="Wortman J.R."/>
            <person name="Fraser-Liggett C.M."/>
            <person name="Ravel J."/>
            <person name="Rabinowicz P.D."/>
        </authorList>
    </citation>
    <scope>NUCLEOTIDE SEQUENCE [LARGE SCALE GENOMIC DNA]</scope>
    <source>
        <strain evidence="9">cv. Hale</strain>
    </source>
</reference>
<dbReference type="InterPro" id="IPR036259">
    <property type="entry name" value="MFS_trans_sf"/>
</dbReference>
<dbReference type="eggNOG" id="KOG0253">
    <property type="taxonomic scope" value="Eukaryota"/>
</dbReference>
<dbReference type="GO" id="GO:0016020">
    <property type="term" value="C:membrane"/>
    <property type="evidence" value="ECO:0007669"/>
    <property type="project" value="UniProtKB-SubCell"/>
</dbReference>
<dbReference type="FunFam" id="1.20.1250.20:FF:000232">
    <property type="entry name" value="Organic cation/carnitine transporter 7"/>
    <property type="match status" value="1"/>
</dbReference>
<dbReference type="EMBL" id="EQ974064">
    <property type="protein sequence ID" value="EEF34573.1"/>
    <property type="molecule type" value="Genomic_DNA"/>
</dbReference>
<gene>
    <name evidence="8" type="ORF">RCOM_0589410</name>
</gene>
<feature type="transmembrane region" description="Helical" evidence="6">
    <location>
        <begin position="368"/>
        <end position="387"/>
    </location>
</feature>
<dbReference type="Gene3D" id="1.20.1250.20">
    <property type="entry name" value="MFS general substrate transporter like domains"/>
    <property type="match status" value="1"/>
</dbReference>
<sequence length="498" mass="54350">MVKQEEEERLLCKYTLDEALAAVGFGKFQGLVLVYAGLGSFAEAMEMMILSFVGPAVKSEWGLSSSQESLLTSVVFAGMLFGAYSWGLISDNYGRRKGILGSTLLTCGAGSLSTFCPNYISLITLRCLVGIGLGGGPVFSSWFLEFVPASHRGTWMVVYSTSWTFGTIFEATLAWIVMPRLSWRWLLAFSSLPSIVLLLFYRLAPESPRYLCTKGRFTDAHRILEKIALLNQAKLPGGILVSDSTTGLDEESSSLSHQPLLSLARKRVSSFKSAFSSFFMLFSSRLIKTTLLLWVLYFGNSFLYYGIILLTSELSGRQDECRSATSSLENHQDENLYIDIFITSLAELPGIILSAITVDRFGRKRSMIFMFVAACIFLLPLVSHQSAVLRTSFLFGARMCAIGTFTIACIYCPELYPTPVRTTGSGVASAAGRIGGMICPLVAVGLVTGCHVEAGIIVFEVVAAISAICLLFFPYETKGCELSDSVGPFDPKHNNLVG</sequence>
<dbReference type="InParanoid" id="B9SPA2"/>
<dbReference type="PANTHER" id="PTHR23511:SF44">
    <property type="entry name" value="MAJOR FACILITATOR, SUGAR TRANSPORTER, MAJOR FACILITATOR SUPERFAMILY"/>
    <property type="match status" value="1"/>
</dbReference>
<dbReference type="GO" id="GO:0022857">
    <property type="term" value="F:transmembrane transporter activity"/>
    <property type="evidence" value="ECO:0007669"/>
    <property type="project" value="InterPro"/>
</dbReference>